<proteinExistence type="predicted"/>
<feature type="non-terminal residue" evidence="1">
    <location>
        <position position="1"/>
    </location>
</feature>
<sequence length="273" mass="31452">GMRVLENMVNCIGHCTSCGHLCIERQCKYGKYSFAENIVAVYEIEPPENLPELIDNPYNLLPKKLPKADLVLATGLHNDLYMELPNLLRISDISALIIFREDPKNAPPGIVKYIEEECEEYGIEFEAPKPSCTLRPKSELKVISKFIREFRIGKPLVELELIERANIRKITAVKLYTSAPCGTTWYVARQMLDYTIKSFSEDHLRKMYDYIALHHHAAPCIGSMAYDHELGDTILHWGSYIEREAYLRALGLDRELRDTIKERLMKKFPATRC</sequence>
<reference evidence="1 2" key="1">
    <citation type="submission" date="2018-06" db="EMBL/GenBank/DDBJ databases">
        <title>Extensive metabolic versatility and redundancy in microbially diverse, dynamic hydrothermal sediments.</title>
        <authorList>
            <person name="Dombrowski N."/>
            <person name="Teske A."/>
            <person name="Baker B.J."/>
        </authorList>
    </citation>
    <scope>NUCLEOTIDE SEQUENCE [LARGE SCALE GENOMIC DNA]</scope>
    <source>
        <strain evidence="1">B20_G2</strain>
    </source>
</reference>
<accession>A0A497F5E4</accession>
<evidence type="ECO:0008006" key="3">
    <source>
        <dbReference type="Google" id="ProtNLM"/>
    </source>
</evidence>
<protein>
    <recommendedName>
        <fullName evidence="3">Thymidylate synthase</fullName>
    </recommendedName>
</protein>
<comment type="caution">
    <text evidence="1">The sequence shown here is derived from an EMBL/GenBank/DDBJ whole genome shotgun (WGS) entry which is preliminary data.</text>
</comment>
<evidence type="ECO:0000313" key="2">
    <source>
        <dbReference type="Proteomes" id="UP000269499"/>
    </source>
</evidence>
<gene>
    <name evidence="1" type="ORF">DRJ26_02180</name>
</gene>
<dbReference type="InterPro" id="IPR003745">
    <property type="entry name" value="DUF166"/>
</dbReference>
<dbReference type="Proteomes" id="UP000269499">
    <property type="component" value="Unassembled WGS sequence"/>
</dbReference>
<dbReference type="Pfam" id="PF02593">
    <property type="entry name" value="DUF166"/>
    <property type="match status" value="1"/>
</dbReference>
<dbReference type="EMBL" id="QMRA01000032">
    <property type="protein sequence ID" value="RLE54160.1"/>
    <property type="molecule type" value="Genomic_DNA"/>
</dbReference>
<organism evidence="1 2">
    <name type="scientific">Thermoproteota archaeon</name>
    <dbReference type="NCBI Taxonomy" id="2056631"/>
    <lineage>
        <taxon>Archaea</taxon>
        <taxon>Thermoproteota</taxon>
    </lineage>
</organism>
<name>A0A497F5E4_9CREN</name>
<evidence type="ECO:0000313" key="1">
    <source>
        <dbReference type="EMBL" id="RLE54160.1"/>
    </source>
</evidence>
<dbReference type="AlphaFoldDB" id="A0A497F5E4"/>